<dbReference type="Pfam" id="PF10502">
    <property type="entry name" value="Peptidase_S26"/>
    <property type="match status" value="1"/>
</dbReference>
<sequence>MALVVSDSPRVSGWRPRKRLWALLGIAVIGYGAWQALHGWRERHAVLINLTDSLPNWAFLIHRTKVPARGDYIFFDPPANALVRRHFGNPTPLFGKIVYGMPGDVISHDGTDVRINGRPVAHRKARTRLGERLTPGPTGVIPNSCYYVGTPHKDGFDSRYGEIGLVCARQIFGAGVPVL</sequence>
<proteinExistence type="predicted"/>
<dbReference type="InterPro" id="IPR019533">
    <property type="entry name" value="Peptidase_S26"/>
</dbReference>
<dbReference type="STRING" id="56193.YP76_25835"/>
<organism evidence="3 4">
    <name type="scientific">Sphingobium chungbukense</name>
    <dbReference type="NCBI Taxonomy" id="56193"/>
    <lineage>
        <taxon>Bacteria</taxon>
        <taxon>Pseudomonadati</taxon>
        <taxon>Pseudomonadota</taxon>
        <taxon>Alphaproteobacteria</taxon>
        <taxon>Sphingomonadales</taxon>
        <taxon>Sphingomonadaceae</taxon>
        <taxon>Sphingobium</taxon>
    </lineage>
</organism>
<dbReference type="Gene3D" id="2.10.109.10">
    <property type="entry name" value="Umud Fragment, subunit A"/>
    <property type="match status" value="1"/>
</dbReference>
<dbReference type="GO" id="GO:0004252">
    <property type="term" value="F:serine-type endopeptidase activity"/>
    <property type="evidence" value="ECO:0007669"/>
    <property type="project" value="InterPro"/>
</dbReference>
<keyword evidence="4" id="KW-1185">Reference proteome</keyword>
<dbReference type="EMBL" id="LBIC01000022">
    <property type="protein sequence ID" value="KKW89347.1"/>
    <property type="molecule type" value="Genomic_DNA"/>
</dbReference>
<evidence type="ECO:0000313" key="4">
    <source>
        <dbReference type="Proteomes" id="UP000033874"/>
    </source>
</evidence>
<name>A0A0M3AGY9_9SPHN</name>
<evidence type="ECO:0000256" key="1">
    <source>
        <dbReference type="SAM" id="Phobius"/>
    </source>
</evidence>
<reference evidence="3 4" key="1">
    <citation type="submission" date="2015-04" db="EMBL/GenBank/DDBJ databases">
        <title>Genome sequence of aromatic hydrocarbons-degrading Sphingobium chungbukense DJ77.</title>
        <authorList>
            <person name="Kim Y.-C."/>
            <person name="Chae J.-C."/>
        </authorList>
    </citation>
    <scope>NUCLEOTIDE SEQUENCE [LARGE SCALE GENOMIC DNA]</scope>
    <source>
        <strain evidence="3 4">DJ77</strain>
    </source>
</reference>
<comment type="caution">
    <text evidence="3">The sequence shown here is derived from an EMBL/GenBank/DDBJ whole genome shotgun (WGS) entry which is preliminary data.</text>
</comment>
<evidence type="ECO:0000259" key="2">
    <source>
        <dbReference type="Pfam" id="PF10502"/>
    </source>
</evidence>
<evidence type="ECO:0000313" key="3">
    <source>
        <dbReference type="EMBL" id="KKW89347.1"/>
    </source>
</evidence>
<dbReference type="SUPFAM" id="SSF51306">
    <property type="entry name" value="LexA/Signal peptidase"/>
    <property type="match status" value="1"/>
</dbReference>
<feature type="domain" description="Peptidase S26" evidence="2">
    <location>
        <begin position="48"/>
        <end position="174"/>
    </location>
</feature>
<dbReference type="AlphaFoldDB" id="A0A0M3AGY9"/>
<dbReference type="InterPro" id="IPR036286">
    <property type="entry name" value="LexA/Signal_pep-like_sf"/>
</dbReference>
<accession>A0A0M3AGY9</accession>
<dbReference type="RefSeq" id="WP_046766241.1">
    <property type="nucleotide sequence ID" value="NZ_LBIC01000022.1"/>
</dbReference>
<dbReference type="PATRIC" id="fig|56193.3.peg.5455"/>
<keyword evidence="1" id="KW-1133">Transmembrane helix</keyword>
<dbReference type="GO" id="GO:0006465">
    <property type="term" value="P:signal peptide processing"/>
    <property type="evidence" value="ECO:0007669"/>
    <property type="project" value="InterPro"/>
</dbReference>
<feature type="transmembrane region" description="Helical" evidence="1">
    <location>
        <begin position="20"/>
        <end position="37"/>
    </location>
</feature>
<protein>
    <submittedName>
        <fullName evidence="3">Type VI secretion protein</fullName>
    </submittedName>
</protein>
<gene>
    <name evidence="3" type="ORF">YP76_25835</name>
</gene>
<keyword evidence="1" id="KW-0472">Membrane</keyword>
<dbReference type="Proteomes" id="UP000033874">
    <property type="component" value="Unassembled WGS sequence"/>
</dbReference>
<keyword evidence="1" id="KW-0812">Transmembrane</keyword>